<keyword evidence="4" id="KW-1185">Reference proteome</keyword>
<dbReference type="GO" id="GO:0006285">
    <property type="term" value="P:base-excision repair, AP site formation"/>
    <property type="evidence" value="ECO:0007669"/>
    <property type="project" value="UniProtKB-ARBA"/>
</dbReference>
<evidence type="ECO:0000313" key="3">
    <source>
        <dbReference type="EMBL" id="KAK7019673.1"/>
    </source>
</evidence>
<dbReference type="Gene3D" id="1.10.1670.10">
    <property type="entry name" value="Helix-hairpin-Helix base-excision DNA repair enzymes (C-terminal)"/>
    <property type="match status" value="1"/>
</dbReference>
<evidence type="ECO:0000256" key="1">
    <source>
        <dbReference type="SAM" id="MobiDB-lite"/>
    </source>
</evidence>
<feature type="compositionally biased region" description="Low complexity" evidence="1">
    <location>
        <begin position="13"/>
        <end position="27"/>
    </location>
</feature>
<dbReference type="PANTHER" id="PTHR47203">
    <property type="match status" value="1"/>
</dbReference>
<proteinExistence type="predicted"/>
<protein>
    <recommendedName>
        <fullName evidence="2">HhH-GPD domain-containing protein</fullName>
    </recommendedName>
</protein>
<reference evidence="3 4" key="1">
    <citation type="submission" date="2024-01" db="EMBL/GenBank/DDBJ databases">
        <title>A draft genome for a cacao thread blight-causing isolate of Paramarasmius palmivorus.</title>
        <authorList>
            <person name="Baruah I.K."/>
            <person name="Bukari Y."/>
            <person name="Amoako-Attah I."/>
            <person name="Meinhardt L.W."/>
            <person name="Bailey B.A."/>
            <person name="Cohen S.P."/>
        </authorList>
    </citation>
    <scope>NUCLEOTIDE SEQUENCE [LARGE SCALE GENOMIC DNA]</scope>
    <source>
        <strain evidence="3 4">GH-12</strain>
    </source>
</reference>
<dbReference type="InterPro" id="IPR011257">
    <property type="entry name" value="DNA_glycosylase"/>
</dbReference>
<dbReference type="Proteomes" id="UP001383192">
    <property type="component" value="Unassembled WGS sequence"/>
</dbReference>
<dbReference type="Gene3D" id="1.10.340.30">
    <property type="entry name" value="Hypothetical protein, domain 2"/>
    <property type="match status" value="1"/>
</dbReference>
<sequence length="919" mass="102221">MTSIRAGLKRSRSPSLSSSIPSSPSKSSHSEKKLRLAASYSSESPYPTFPHPTPEDAHAVYEVLAKAHPQHARSRLPPKASNNSAQTCGSTNNVIDSLIGVILSQNTSGKNSSSAKASLDTAFGKHNFAAIAEASTAKVVEAIRHGGLANKKAATIQKLLGSIKEKHGKYSLQHLADQNKSDEEIMNELIAYDGVGPKTASCVLLFCLGRDSFAVDTHVFRLSKFLGWVPEKADRVMAQAHLDKRVPDEVKYGLHVLMIQHGRVCKGCKKAGSREPCILKEYRKGTKAENVEDGEDLKSLAACLEVDSILQTVGIESPATFVTWKVCHAAFEPGLPLSPQGQECTSICLAYNDIPRPTKVMRSTFAEKKRPVVLCLYPKADNLRECRSSSTLHVTTSFLNTTSTFAPRQVSVGDKGRDMNRLNRQAEAKHIAKMLSTPIPASLDPSPTAHLNILEALSILISADSISRNPMLVQLLKANWSKACQWVYLFIQTYAFSEIPETLCTQVMSLGRNILAASEILALEFGQVGDREKAYASTPGLLPLLVKLSVHLNATQSSHFVPIFMTLMTTMVEENMIVIFLSISDYNIPLNAIRYLVMLNQRLLGSNIRSGFDTMPFFVALRYIQILVSGNDQHFLHPLLEHGLVKWLGRTMFDLASLPNRASLASMDREGLLLCLELCCHMSKGSWSHGHMWLVDSLDNKIVLSMWNALHLVDKDHDLVKLCAEALLAMMPLLVFRSVVIRCIPKLEGLRKRGLEAHIIDRNHPFRAAFIQVIRSASLFADSRRHFERESGCVNLNYRLSPYDKALIKHSLKPYFSNYRRKLLHEKARAEIGTNPRQNAIIACVDYRLYPAQVTPQTAKEALKALSVISETCKHGEDKRRELLEEWKRVDMKKEIVVVVFHPGTGCHAVLIYRIELLD</sequence>
<dbReference type="SUPFAM" id="SSF48150">
    <property type="entry name" value="DNA-glycosylase"/>
    <property type="match status" value="1"/>
</dbReference>
<dbReference type="Pfam" id="PF00730">
    <property type="entry name" value="HhH-GPD"/>
    <property type="match status" value="1"/>
</dbReference>
<dbReference type="SMART" id="SM00478">
    <property type="entry name" value="ENDO3c"/>
    <property type="match status" value="1"/>
</dbReference>
<dbReference type="EMBL" id="JAYKXP010000205">
    <property type="protein sequence ID" value="KAK7019673.1"/>
    <property type="molecule type" value="Genomic_DNA"/>
</dbReference>
<feature type="domain" description="HhH-GPD" evidence="2">
    <location>
        <begin position="103"/>
        <end position="264"/>
    </location>
</feature>
<dbReference type="AlphaFoldDB" id="A0AAW0B2R5"/>
<name>A0AAW0B2R5_9AGAR</name>
<gene>
    <name evidence="3" type="ORF">VNI00_018018</name>
</gene>
<comment type="caution">
    <text evidence="3">The sequence shown here is derived from an EMBL/GenBank/DDBJ whole genome shotgun (WGS) entry which is preliminary data.</text>
</comment>
<dbReference type="PANTHER" id="PTHR47203:SF1">
    <property type="entry name" value="HYPOTHETICAL BASE EXCISION DNA REPAIR PROTEIN (EUROFUNG)"/>
    <property type="match status" value="1"/>
</dbReference>
<dbReference type="CDD" id="cd00056">
    <property type="entry name" value="ENDO3c"/>
    <property type="match status" value="1"/>
</dbReference>
<dbReference type="InterPro" id="IPR003265">
    <property type="entry name" value="HhH-GPD_domain"/>
</dbReference>
<evidence type="ECO:0000313" key="4">
    <source>
        <dbReference type="Proteomes" id="UP001383192"/>
    </source>
</evidence>
<feature type="region of interest" description="Disordered" evidence="1">
    <location>
        <begin position="1"/>
        <end position="55"/>
    </location>
</feature>
<dbReference type="InterPro" id="IPR023170">
    <property type="entry name" value="HhH_base_excis_C"/>
</dbReference>
<organism evidence="3 4">
    <name type="scientific">Paramarasmius palmivorus</name>
    <dbReference type="NCBI Taxonomy" id="297713"/>
    <lineage>
        <taxon>Eukaryota</taxon>
        <taxon>Fungi</taxon>
        <taxon>Dikarya</taxon>
        <taxon>Basidiomycota</taxon>
        <taxon>Agaricomycotina</taxon>
        <taxon>Agaricomycetes</taxon>
        <taxon>Agaricomycetidae</taxon>
        <taxon>Agaricales</taxon>
        <taxon>Marasmiineae</taxon>
        <taxon>Marasmiaceae</taxon>
        <taxon>Paramarasmius</taxon>
    </lineage>
</organism>
<accession>A0AAW0B2R5</accession>
<evidence type="ECO:0000259" key="2">
    <source>
        <dbReference type="SMART" id="SM00478"/>
    </source>
</evidence>
<dbReference type="GO" id="GO:0000702">
    <property type="term" value="F:oxidized base lesion DNA N-glycosylase activity"/>
    <property type="evidence" value="ECO:0007669"/>
    <property type="project" value="UniProtKB-ARBA"/>
</dbReference>